<dbReference type="PANTHER" id="PTHR43820">
    <property type="entry name" value="HIGH-AFFINITY BRANCHED-CHAIN AMINO ACID TRANSPORT ATP-BINDING PROTEIN LIVF"/>
    <property type="match status" value="1"/>
</dbReference>
<dbReference type="Gene3D" id="3.40.50.300">
    <property type="entry name" value="P-loop containing nucleotide triphosphate hydrolases"/>
    <property type="match status" value="1"/>
</dbReference>
<dbReference type="InterPro" id="IPR052156">
    <property type="entry name" value="BCAA_Transport_ATP-bd_LivF"/>
</dbReference>
<dbReference type="GO" id="GO:0005524">
    <property type="term" value="F:ATP binding"/>
    <property type="evidence" value="ECO:0007669"/>
    <property type="project" value="UniProtKB-KW"/>
</dbReference>
<dbReference type="AlphaFoldDB" id="A0A1W6K772"/>
<keyword evidence="5" id="KW-0029">Amino-acid transport</keyword>
<dbReference type="InterPro" id="IPR003439">
    <property type="entry name" value="ABC_transporter-like_ATP-bd"/>
</dbReference>
<dbReference type="PROSITE" id="PS50893">
    <property type="entry name" value="ABC_TRANSPORTER_2"/>
    <property type="match status" value="1"/>
</dbReference>
<dbReference type="EMBL" id="CP020931">
    <property type="protein sequence ID" value="ARM83149.1"/>
    <property type="molecule type" value="Genomic_DNA"/>
</dbReference>
<dbReference type="NCBIfam" id="TIGR03410">
    <property type="entry name" value="urea_trans_UrtE"/>
    <property type="match status" value="1"/>
</dbReference>
<dbReference type="GO" id="GO:0015658">
    <property type="term" value="F:branched-chain amino acid transmembrane transporter activity"/>
    <property type="evidence" value="ECO:0007669"/>
    <property type="project" value="TreeGrafter"/>
</dbReference>
<sequence>MPSTSQMLKIEKLNQFYGESHTLWELELDVPKGQCTCVMGRNGVGKTTLMKCVMGEENTSSGSIQFDGGTELTKQKLEERSRLGIGYVPQGRQIFPLLTVEENLRTGLAVRKDGSKKIPERIYELFPVLKEMKNRRGGDLSGGQQQQLAIGRALVIEPQLLILDEPGEGIQPNIVAQIGEVIRRLIKEDGLTVLLVEQKLPFARKYADRFAIMDRGRRVAEGEIAELSDELIKKHLTV</sequence>
<feature type="domain" description="ABC transporter" evidence="6">
    <location>
        <begin position="8"/>
        <end position="238"/>
    </location>
</feature>
<comment type="similarity">
    <text evidence="1">Belongs to the ABC transporter superfamily.</text>
</comment>
<evidence type="ECO:0000313" key="8">
    <source>
        <dbReference type="Proteomes" id="UP000193100"/>
    </source>
</evidence>
<evidence type="ECO:0000313" key="7">
    <source>
        <dbReference type="EMBL" id="ARM83149.1"/>
    </source>
</evidence>
<protein>
    <submittedName>
        <fullName evidence="7">High-affinity branched-chain amino acid transport ATP-binding protein LivF</fullName>
    </submittedName>
</protein>
<reference evidence="7 8" key="1">
    <citation type="submission" date="2017-04" db="EMBL/GenBank/DDBJ databases">
        <title>Genome Sequence of Marinobacter salarius strain SMR5 Isolated from a culture of the Diatom Skeletonema marinoi.</title>
        <authorList>
            <person name="Topel M."/>
            <person name="Pinder M.I.M."/>
            <person name="Johansson O.N."/>
            <person name="Kourtchenko O."/>
            <person name="Godhe A."/>
            <person name="Clarke A.K."/>
        </authorList>
    </citation>
    <scope>NUCLEOTIDE SEQUENCE [LARGE SCALE GENOMIC DNA]</scope>
    <source>
        <strain evidence="7 8">SMR5</strain>
    </source>
</reference>
<name>A0A1W6K772_9GAMM</name>
<evidence type="ECO:0000256" key="2">
    <source>
        <dbReference type="ARBA" id="ARBA00022448"/>
    </source>
</evidence>
<dbReference type="InterPro" id="IPR003593">
    <property type="entry name" value="AAA+_ATPase"/>
</dbReference>
<gene>
    <name evidence="7" type="primary">livF</name>
    <name evidence="7" type="ORF">MARSALSMR5_01055</name>
</gene>
<dbReference type="PANTHER" id="PTHR43820:SF5">
    <property type="entry name" value="HIGH-AFFINITY BRANCHED-CHAIN AMINO ACID TRANSPORT ATP-BINDING PROTEIN"/>
    <property type="match status" value="1"/>
</dbReference>
<dbReference type="InterPro" id="IPR017780">
    <property type="entry name" value="ABC_transptr_urea_ATP-bd_UrtE"/>
</dbReference>
<proteinExistence type="inferred from homology"/>
<evidence type="ECO:0000256" key="1">
    <source>
        <dbReference type="ARBA" id="ARBA00005417"/>
    </source>
</evidence>
<dbReference type="Pfam" id="PF00005">
    <property type="entry name" value="ABC_tran"/>
    <property type="match status" value="1"/>
</dbReference>
<evidence type="ECO:0000256" key="4">
    <source>
        <dbReference type="ARBA" id="ARBA00022840"/>
    </source>
</evidence>
<dbReference type="InterPro" id="IPR027417">
    <property type="entry name" value="P-loop_NTPase"/>
</dbReference>
<dbReference type="SUPFAM" id="SSF52540">
    <property type="entry name" value="P-loop containing nucleoside triphosphate hydrolases"/>
    <property type="match status" value="1"/>
</dbReference>
<evidence type="ECO:0000259" key="6">
    <source>
        <dbReference type="PROSITE" id="PS50893"/>
    </source>
</evidence>
<accession>A0A1W6K772</accession>
<organism evidence="7 8">
    <name type="scientific">Marinobacter salarius</name>
    <dbReference type="NCBI Taxonomy" id="1420917"/>
    <lineage>
        <taxon>Bacteria</taxon>
        <taxon>Pseudomonadati</taxon>
        <taxon>Pseudomonadota</taxon>
        <taxon>Gammaproteobacteria</taxon>
        <taxon>Pseudomonadales</taxon>
        <taxon>Marinobacteraceae</taxon>
        <taxon>Marinobacter</taxon>
    </lineage>
</organism>
<evidence type="ECO:0000256" key="3">
    <source>
        <dbReference type="ARBA" id="ARBA00022741"/>
    </source>
</evidence>
<dbReference type="SMART" id="SM00382">
    <property type="entry name" value="AAA"/>
    <property type="match status" value="1"/>
</dbReference>
<dbReference type="GO" id="GO:0015807">
    <property type="term" value="P:L-amino acid transport"/>
    <property type="evidence" value="ECO:0007669"/>
    <property type="project" value="TreeGrafter"/>
</dbReference>
<dbReference type="GO" id="GO:0016887">
    <property type="term" value="F:ATP hydrolysis activity"/>
    <property type="evidence" value="ECO:0007669"/>
    <property type="project" value="InterPro"/>
</dbReference>
<evidence type="ECO:0000256" key="5">
    <source>
        <dbReference type="ARBA" id="ARBA00022970"/>
    </source>
</evidence>
<keyword evidence="4 7" id="KW-0067">ATP-binding</keyword>
<dbReference type="CDD" id="cd03224">
    <property type="entry name" value="ABC_TM1139_LivF_branched"/>
    <property type="match status" value="1"/>
</dbReference>
<keyword evidence="2" id="KW-0813">Transport</keyword>
<dbReference type="Proteomes" id="UP000193100">
    <property type="component" value="Chromosome"/>
</dbReference>
<keyword evidence="3" id="KW-0547">Nucleotide-binding</keyword>